<reference evidence="2" key="1">
    <citation type="journal article" date="2022" name="Genes (Basel)">
        <title>Novel Gene Rearrangements in the Mitochondrial Genomes of Cynipoid Wasps (Hymenoptera: Cynipoidea).</title>
        <authorList>
            <person name="Shu X."/>
            <person name="Li Z."/>
            <person name="Yuan R."/>
            <person name="Tang P."/>
            <person name="Chen X."/>
        </authorList>
    </citation>
    <scope>NUCLEOTIDE SEQUENCE</scope>
</reference>
<sequence>MPQMKPLQWLMMLIYLVSIYVLSLILIYYFKFMILSSKVKKKIKKFNLKW</sequence>
<keyword evidence="1" id="KW-0472">Membrane</keyword>
<evidence type="ECO:0000256" key="1">
    <source>
        <dbReference type="SAM" id="Phobius"/>
    </source>
</evidence>
<dbReference type="EMBL" id="OM677829">
    <property type="protein sequence ID" value="UZT67527.1"/>
    <property type="molecule type" value="Genomic_DNA"/>
</dbReference>
<accession>A0A9E8G7S9</accession>
<protein>
    <submittedName>
        <fullName evidence="2">ATP synthase F0 subunit 8</fullName>
    </submittedName>
</protein>
<geneLocation type="mitochondrion" evidence="2"/>
<keyword evidence="1" id="KW-1133">Transmembrane helix</keyword>
<proteinExistence type="predicted"/>
<feature type="transmembrane region" description="Helical" evidence="1">
    <location>
        <begin position="12"/>
        <end position="35"/>
    </location>
</feature>
<keyword evidence="2" id="KW-0496">Mitochondrion</keyword>
<name>A0A9E8G7S9_9HYME</name>
<reference evidence="2" key="2">
    <citation type="submission" date="2022-02" db="EMBL/GenBank/DDBJ databases">
        <authorList>
            <person name="Shu X.H."/>
            <person name="Li Z.K."/>
            <person name="Tang P."/>
            <person name="Chen X.X."/>
        </authorList>
    </citation>
    <scope>NUCLEOTIDE SEQUENCE</scope>
</reference>
<keyword evidence="1" id="KW-0812">Transmembrane</keyword>
<gene>
    <name evidence="2" type="primary">atp8</name>
</gene>
<evidence type="ECO:0000313" key="2">
    <source>
        <dbReference type="EMBL" id="UZT67527.1"/>
    </source>
</evidence>
<dbReference type="AlphaFoldDB" id="A0A9E8G7S9"/>
<organism evidence="2">
    <name type="scientific">Figites sp. ZJUH 20220010</name>
    <dbReference type="NCBI Taxonomy" id="2995277"/>
    <lineage>
        <taxon>Eukaryota</taxon>
        <taxon>Metazoa</taxon>
        <taxon>Ecdysozoa</taxon>
        <taxon>Arthropoda</taxon>
        <taxon>Hexapoda</taxon>
        <taxon>Insecta</taxon>
        <taxon>Pterygota</taxon>
        <taxon>Neoptera</taxon>
        <taxon>Endopterygota</taxon>
        <taxon>Hymenoptera</taxon>
        <taxon>Apocrita</taxon>
        <taxon>Proctotrupomorpha</taxon>
        <taxon>Cynipoidea</taxon>
        <taxon>Figitidae</taxon>
        <taxon>Figitinae</taxon>
    </lineage>
</organism>